<dbReference type="PANTHER" id="PTHR45621">
    <property type="entry name" value="OS01G0588500 PROTEIN-RELATED"/>
    <property type="match status" value="1"/>
</dbReference>
<dbReference type="InterPro" id="IPR000719">
    <property type="entry name" value="Prot_kinase_dom"/>
</dbReference>
<dbReference type="Gene3D" id="1.10.510.10">
    <property type="entry name" value="Transferase(Phosphotransferase) domain 1"/>
    <property type="match status" value="1"/>
</dbReference>
<reference evidence="4" key="1">
    <citation type="submission" date="2020-09" db="EMBL/GenBank/DDBJ databases">
        <title>Genome-Enabled Discovery of Anthraquinone Biosynthesis in Senna tora.</title>
        <authorList>
            <person name="Kang S.-H."/>
            <person name="Pandey R.P."/>
            <person name="Lee C.-M."/>
            <person name="Sim J.-S."/>
            <person name="Jeong J.-T."/>
            <person name="Choi B.-S."/>
            <person name="Jung M."/>
            <person name="Ginzburg D."/>
            <person name="Zhao K."/>
            <person name="Won S.Y."/>
            <person name="Oh T.-J."/>
            <person name="Yu Y."/>
            <person name="Kim N.-H."/>
            <person name="Lee O.R."/>
            <person name="Lee T.-H."/>
            <person name="Bashyal P."/>
            <person name="Kim T.-S."/>
            <person name="Lee W.-H."/>
            <person name="Kawkins C."/>
            <person name="Kim C.-K."/>
            <person name="Kim J.S."/>
            <person name="Ahn B.O."/>
            <person name="Rhee S.Y."/>
            <person name="Sohng J.K."/>
        </authorList>
    </citation>
    <scope>NUCLEOTIDE SEQUENCE</scope>
    <source>
        <tissue evidence="4">Leaf</tissue>
    </source>
</reference>
<organism evidence="4 5">
    <name type="scientific">Senna tora</name>
    <dbReference type="NCBI Taxonomy" id="362788"/>
    <lineage>
        <taxon>Eukaryota</taxon>
        <taxon>Viridiplantae</taxon>
        <taxon>Streptophyta</taxon>
        <taxon>Embryophyta</taxon>
        <taxon>Tracheophyta</taxon>
        <taxon>Spermatophyta</taxon>
        <taxon>Magnoliopsida</taxon>
        <taxon>eudicotyledons</taxon>
        <taxon>Gunneridae</taxon>
        <taxon>Pentapetalae</taxon>
        <taxon>rosids</taxon>
        <taxon>fabids</taxon>
        <taxon>Fabales</taxon>
        <taxon>Fabaceae</taxon>
        <taxon>Caesalpinioideae</taxon>
        <taxon>Cassia clade</taxon>
        <taxon>Senna</taxon>
    </lineage>
</organism>
<dbReference type="InterPro" id="IPR001245">
    <property type="entry name" value="Ser-Thr/Tyr_kinase_cat_dom"/>
</dbReference>
<dbReference type="GO" id="GO:0005524">
    <property type="term" value="F:ATP binding"/>
    <property type="evidence" value="ECO:0007669"/>
    <property type="project" value="InterPro"/>
</dbReference>
<evidence type="ECO:0000256" key="1">
    <source>
        <dbReference type="ARBA" id="ARBA00004236"/>
    </source>
</evidence>
<keyword evidence="4" id="KW-0418">Kinase</keyword>
<keyword evidence="4" id="KW-0675">Receptor</keyword>
<keyword evidence="5" id="KW-1185">Reference proteome</keyword>
<dbReference type="Pfam" id="PF07714">
    <property type="entry name" value="PK_Tyr_Ser-Thr"/>
    <property type="match status" value="1"/>
</dbReference>
<dbReference type="AlphaFoldDB" id="A0A834XKG1"/>
<dbReference type="GO" id="GO:0004672">
    <property type="term" value="F:protein kinase activity"/>
    <property type="evidence" value="ECO:0007669"/>
    <property type="project" value="InterPro"/>
</dbReference>
<evidence type="ECO:0000313" key="5">
    <source>
        <dbReference type="Proteomes" id="UP000634136"/>
    </source>
</evidence>
<feature type="domain" description="Protein kinase" evidence="3">
    <location>
        <begin position="8"/>
        <end position="210"/>
    </location>
</feature>
<evidence type="ECO:0000313" key="4">
    <source>
        <dbReference type="EMBL" id="KAF7844888.1"/>
    </source>
</evidence>
<evidence type="ECO:0000256" key="2">
    <source>
        <dbReference type="ARBA" id="ARBA00022475"/>
    </source>
</evidence>
<accession>A0A834XKG1</accession>
<keyword evidence="2" id="KW-0472">Membrane</keyword>
<name>A0A834XKG1_9FABA</name>
<dbReference type="Proteomes" id="UP000634136">
    <property type="component" value="Unassembled WGS sequence"/>
</dbReference>
<dbReference type="SUPFAM" id="SSF56112">
    <property type="entry name" value="Protein kinase-like (PK-like)"/>
    <property type="match status" value="1"/>
</dbReference>
<keyword evidence="2" id="KW-1003">Cell membrane</keyword>
<evidence type="ECO:0000259" key="3">
    <source>
        <dbReference type="PROSITE" id="PS50011"/>
    </source>
</evidence>
<protein>
    <submittedName>
        <fullName evidence="4">Putative cysteine-rich receptor-like protein kinase 35</fullName>
    </submittedName>
</protein>
<comment type="caution">
    <text evidence="4">The sequence shown here is derived from an EMBL/GenBank/DDBJ whole genome shotgun (WGS) entry which is preliminary data.</text>
</comment>
<dbReference type="GO" id="GO:0005886">
    <property type="term" value="C:plasma membrane"/>
    <property type="evidence" value="ECO:0007669"/>
    <property type="project" value="UniProtKB-SubCell"/>
</dbReference>
<dbReference type="OrthoDB" id="1711336at2759"/>
<dbReference type="PROSITE" id="PS50011">
    <property type="entry name" value="PROTEIN_KINASE_DOM"/>
    <property type="match status" value="1"/>
</dbReference>
<gene>
    <name evidence="4" type="ORF">G2W53_001793</name>
</gene>
<dbReference type="InterPro" id="IPR011009">
    <property type="entry name" value="Kinase-like_dom_sf"/>
</dbReference>
<keyword evidence="4" id="KW-0808">Transferase</keyword>
<dbReference type="InterPro" id="IPR050823">
    <property type="entry name" value="Plant_Ser_Thr_Prot_Kinase"/>
</dbReference>
<comment type="subcellular location">
    <subcellularLocation>
        <location evidence="1">Cell membrane</location>
    </subcellularLocation>
</comment>
<sequence length="210" mass="24493">MKASTNDFNQSNFIGSTHFGRLFRGKFEGKCVTVKTWDEEFLESISSKYNDENLIINEEVKFWTNPITKGHPNLVTLIGYCWEKDVKCVVYDLNPMDTLHNVLVKDELNWIQRINVIHEVAKLLKFIHSQEKQNMTFNISASHVLLDKEDWGFNVEDGIAMTKIAMQCIDFFPMNRPTMKEVLQDLENLVALQRLSDTRPTKREKNYVSL</sequence>
<proteinExistence type="predicted"/>
<dbReference type="EMBL" id="JAAIUW010000001">
    <property type="protein sequence ID" value="KAF7844888.1"/>
    <property type="molecule type" value="Genomic_DNA"/>
</dbReference>